<feature type="region of interest" description="Disordered" evidence="1">
    <location>
        <begin position="33"/>
        <end position="75"/>
    </location>
</feature>
<evidence type="ECO:0000256" key="1">
    <source>
        <dbReference type="SAM" id="MobiDB-lite"/>
    </source>
</evidence>
<organism evidence="2">
    <name type="scientific">Arion vulgaris</name>
    <dbReference type="NCBI Taxonomy" id="1028688"/>
    <lineage>
        <taxon>Eukaryota</taxon>
        <taxon>Metazoa</taxon>
        <taxon>Spiralia</taxon>
        <taxon>Lophotrochozoa</taxon>
        <taxon>Mollusca</taxon>
        <taxon>Gastropoda</taxon>
        <taxon>Heterobranchia</taxon>
        <taxon>Euthyneura</taxon>
        <taxon>Panpulmonata</taxon>
        <taxon>Eupulmonata</taxon>
        <taxon>Stylommatophora</taxon>
        <taxon>Helicina</taxon>
        <taxon>Arionoidea</taxon>
        <taxon>Arionidae</taxon>
        <taxon>Arion</taxon>
    </lineage>
</organism>
<feature type="compositionally biased region" description="Low complexity" evidence="1">
    <location>
        <begin position="38"/>
        <end position="51"/>
    </location>
</feature>
<sequence>QLRSERDVFDELLMRFSDELLDITHSTHTNEIGEEAISVSEPVSESLPVVPTQSSSSNIDSRTATSAVTNPPYSLTQSLSNMVFHSSVN</sequence>
<proteinExistence type="predicted"/>
<name>A0A0B6ZY97_9EUPU</name>
<accession>A0A0B6ZY97</accession>
<protein>
    <submittedName>
        <fullName evidence="2">Uncharacterized protein</fullName>
    </submittedName>
</protein>
<gene>
    <name evidence="2" type="primary">ORF87093</name>
</gene>
<feature type="non-terminal residue" evidence="2">
    <location>
        <position position="89"/>
    </location>
</feature>
<reference evidence="2" key="1">
    <citation type="submission" date="2014-12" db="EMBL/GenBank/DDBJ databases">
        <title>Insight into the proteome of Arion vulgaris.</title>
        <authorList>
            <person name="Aradska J."/>
            <person name="Bulat T."/>
            <person name="Smidak R."/>
            <person name="Sarate P."/>
            <person name="Gangsoo J."/>
            <person name="Sialana F."/>
            <person name="Bilban M."/>
            <person name="Lubec G."/>
        </authorList>
    </citation>
    <scope>NUCLEOTIDE SEQUENCE</scope>
    <source>
        <tissue evidence="2">Skin</tissue>
    </source>
</reference>
<dbReference type="AlphaFoldDB" id="A0A0B6ZY97"/>
<feature type="compositionally biased region" description="Polar residues" evidence="1">
    <location>
        <begin position="52"/>
        <end position="75"/>
    </location>
</feature>
<dbReference type="EMBL" id="HACG01026658">
    <property type="protein sequence ID" value="CEK73523.1"/>
    <property type="molecule type" value="Transcribed_RNA"/>
</dbReference>
<feature type="non-terminal residue" evidence="2">
    <location>
        <position position="1"/>
    </location>
</feature>
<evidence type="ECO:0000313" key="2">
    <source>
        <dbReference type="EMBL" id="CEK73523.1"/>
    </source>
</evidence>